<reference evidence="2" key="1">
    <citation type="journal article" date="2014" name="Int. J. Syst. Evol. Microbiol.">
        <title>Complete genome sequence of Corynebacterium casei LMG S-19264T (=DSM 44701T), isolated from a smear-ripened cheese.</title>
        <authorList>
            <consortium name="US DOE Joint Genome Institute (JGI-PGF)"/>
            <person name="Walter F."/>
            <person name="Albersmeier A."/>
            <person name="Kalinowski J."/>
            <person name="Ruckert C."/>
        </authorList>
    </citation>
    <scope>NUCLEOTIDE SEQUENCE</scope>
    <source>
        <strain evidence="2">NBRC 112290</strain>
    </source>
</reference>
<evidence type="ECO:0000313" key="2">
    <source>
        <dbReference type="EMBL" id="GMA30410.1"/>
    </source>
</evidence>
<gene>
    <name evidence="2" type="ORF">GCM10025875_04020</name>
</gene>
<dbReference type="EMBL" id="BSUM01000001">
    <property type="protein sequence ID" value="GMA30410.1"/>
    <property type="molecule type" value="Genomic_DNA"/>
</dbReference>
<reference evidence="2" key="2">
    <citation type="submission" date="2023-02" db="EMBL/GenBank/DDBJ databases">
        <authorList>
            <person name="Sun Q."/>
            <person name="Mori K."/>
        </authorList>
    </citation>
    <scope>NUCLEOTIDE SEQUENCE</scope>
    <source>
        <strain evidence="2">NBRC 112290</strain>
    </source>
</reference>
<dbReference type="Proteomes" id="UP001157161">
    <property type="component" value="Unassembled WGS sequence"/>
</dbReference>
<dbReference type="SUPFAM" id="SSF47413">
    <property type="entry name" value="lambda repressor-like DNA-binding domains"/>
    <property type="match status" value="1"/>
</dbReference>
<keyword evidence="3" id="KW-1185">Reference proteome</keyword>
<sequence length="127" mass="14075">MGVEGIATAIDRGGLAEWRRITRAVELDPHGEVARDLDEALTVAESPGVTATLRRTLERARLTDKERLGQDFARLVRSTGLTRSAVARHLGTSRSRLSTYETGTTTPSAVIWRRLEELARPRPVHHP</sequence>
<evidence type="ECO:0000259" key="1">
    <source>
        <dbReference type="PROSITE" id="PS50943"/>
    </source>
</evidence>
<dbReference type="InterPro" id="IPR010982">
    <property type="entry name" value="Lambda_DNA-bd_dom_sf"/>
</dbReference>
<feature type="domain" description="HTH cro/C1-type" evidence="1">
    <location>
        <begin position="80"/>
        <end position="118"/>
    </location>
</feature>
<dbReference type="PROSITE" id="PS50943">
    <property type="entry name" value="HTH_CROC1"/>
    <property type="match status" value="1"/>
</dbReference>
<comment type="caution">
    <text evidence="2">The sequence shown here is derived from an EMBL/GenBank/DDBJ whole genome shotgun (WGS) entry which is preliminary data.</text>
</comment>
<dbReference type="GO" id="GO:0003677">
    <property type="term" value="F:DNA binding"/>
    <property type="evidence" value="ECO:0007669"/>
    <property type="project" value="InterPro"/>
</dbReference>
<proteinExistence type="predicted"/>
<dbReference type="Gene3D" id="1.10.260.40">
    <property type="entry name" value="lambda repressor-like DNA-binding domains"/>
    <property type="match status" value="1"/>
</dbReference>
<evidence type="ECO:0000313" key="3">
    <source>
        <dbReference type="Proteomes" id="UP001157161"/>
    </source>
</evidence>
<protein>
    <recommendedName>
        <fullName evidence="1">HTH cro/C1-type domain-containing protein</fullName>
    </recommendedName>
</protein>
<name>A0AA37URV3_9MICO</name>
<organism evidence="2 3">
    <name type="scientific">Litorihabitans aurantiacus</name>
    <dbReference type="NCBI Taxonomy" id="1930061"/>
    <lineage>
        <taxon>Bacteria</taxon>
        <taxon>Bacillati</taxon>
        <taxon>Actinomycetota</taxon>
        <taxon>Actinomycetes</taxon>
        <taxon>Micrococcales</taxon>
        <taxon>Beutenbergiaceae</taxon>
        <taxon>Litorihabitans</taxon>
    </lineage>
</organism>
<dbReference type="AlphaFoldDB" id="A0AA37URV3"/>
<dbReference type="Pfam" id="PF13560">
    <property type="entry name" value="HTH_31"/>
    <property type="match status" value="1"/>
</dbReference>
<dbReference type="CDD" id="cd00093">
    <property type="entry name" value="HTH_XRE"/>
    <property type="match status" value="1"/>
</dbReference>
<dbReference type="InterPro" id="IPR001387">
    <property type="entry name" value="Cro/C1-type_HTH"/>
</dbReference>
<accession>A0AA37URV3</accession>